<sequence length="123" mass="13105">MASRPVGAYQSQTSGCVGAGSSGDRDANEIYAVNCRTAVWCGDAGIARQRVTSNPDNLQGRSDQYTATITVMILSIPWSTQNSRVRSSSFPGVARELSGSRVGRNTRLVHPAAEVKPSFLVSE</sequence>
<evidence type="ECO:0000313" key="2">
    <source>
        <dbReference type="EMBL" id="KAK3751405.1"/>
    </source>
</evidence>
<reference evidence="2" key="1">
    <citation type="journal article" date="2023" name="G3 (Bethesda)">
        <title>A reference genome for the long-term kleptoplast-retaining sea slug Elysia crispata morphotype clarki.</title>
        <authorList>
            <person name="Eastman K.E."/>
            <person name="Pendleton A.L."/>
            <person name="Shaikh M.A."/>
            <person name="Suttiyut T."/>
            <person name="Ogas R."/>
            <person name="Tomko P."/>
            <person name="Gavelis G."/>
            <person name="Widhalm J.R."/>
            <person name="Wisecaver J.H."/>
        </authorList>
    </citation>
    <scope>NUCLEOTIDE SEQUENCE</scope>
    <source>
        <strain evidence="2">ECLA1</strain>
    </source>
</reference>
<keyword evidence="3" id="KW-1185">Reference proteome</keyword>
<dbReference type="EMBL" id="JAWDGP010005821">
    <property type="protein sequence ID" value="KAK3751405.1"/>
    <property type="molecule type" value="Genomic_DNA"/>
</dbReference>
<gene>
    <name evidence="2" type="ORF">RRG08_008555</name>
</gene>
<evidence type="ECO:0000313" key="3">
    <source>
        <dbReference type="Proteomes" id="UP001283361"/>
    </source>
</evidence>
<protein>
    <submittedName>
        <fullName evidence="2">Uncharacterized protein</fullName>
    </submittedName>
</protein>
<evidence type="ECO:0000256" key="1">
    <source>
        <dbReference type="SAM" id="MobiDB-lite"/>
    </source>
</evidence>
<comment type="caution">
    <text evidence="2">The sequence shown here is derived from an EMBL/GenBank/DDBJ whole genome shotgun (WGS) entry which is preliminary data.</text>
</comment>
<proteinExistence type="predicted"/>
<name>A0AAE0YMG2_9GAST</name>
<dbReference type="Proteomes" id="UP001283361">
    <property type="component" value="Unassembled WGS sequence"/>
</dbReference>
<dbReference type="AlphaFoldDB" id="A0AAE0YMG2"/>
<accession>A0AAE0YMG2</accession>
<feature type="region of interest" description="Disordered" evidence="1">
    <location>
        <begin position="1"/>
        <end position="25"/>
    </location>
</feature>
<organism evidence="2 3">
    <name type="scientific">Elysia crispata</name>
    <name type="common">lettuce slug</name>
    <dbReference type="NCBI Taxonomy" id="231223"/>
    <lineage>
        <taxon>Eukaryota</taxon>
        <taxon>Metazoa</taxon>
        <taxon>Spiralia</taxon>
        <taxon>Lophotrochozoa</taxon>
        <taxon>Mollusca</taxon>
        <taxon>Gastropoda</taxon>
        <taxon>Heterobranchia</taxon>
        <taxon>Euthyneura</taxon>
        <taxon>Panpulmonata</taxon>
        <taxon>Sacoglossa</taxon>
        <taxon>Placobranchoidea</taxon>
        <taxon>Plakobranchidae</taxon>
        <taxon>Elysia</taxon>
    </lineage>
</organism>